<evidence type="ECO:0000313" key="10">
    <source>
        <dbReference type="Proteomes" id="UP000007879"/>
    </source>
</evidence>
<reference evidence="10" key="1">
    <citation type="journal article" date="2010" name="Nature">
        <title>The Amphimedon queenslandica genome and the evolution of animal complexity.</title>
        <authorList>
            <person name="Srivastava M."/>
            <person name="Simakov O."/>
            <person name="Chapman J."/>
            <person name="Fahey B."/>
            <person name="Gauthier M.E."/>
            <person name="Mitros T."/>
            <person name="Richards G.S."/>
            <person name="Conaco C."/>
            <person name="Dacre M."/>
            <person name="Hellsten U."/>
            <person name="Larroux C."/>
            <person name="Putnam N.H."/>
            <person name="Stanke M."/>
            <person name="Adamska M."/>
            <person name="Darling A."/>
            <person name="Degnan S.M."/>
            <person name="Oakley T.H."/>
            <person name="Plachetzki D.C."/>
            <person name="Zhai Y."/>
            <person name="Adamski M."/>
            <person name="Calcino A."/>
            <person name="Cummins S.F."/>
            <person name="Goodstein D.M."/>
            <person name="Harris C."/>
            <person name="Jackson D.J."/>
            <person name="Leys S.P."/>
            <person name="Shu S."/>
            <person name="Woodcroft B.J."/>
            <person name="Vervoort M."/>
            <person name="Kosik K.S."/>
            <person name="Manning G."/>
            <person name="Degnan B.M."/>
            <person name="Rokhsar D.S."/>
        </authorList>
    </citation>
    <scope>NUCLEOTIDE SEQUENCE [LARGE SCALE GENOMIC DNA]</scope>
</reference>
<evidence type="ECO:0000256" key="3">
    <source>
        <dbReference type="ARBA" id="ARBA00022490"/>
    </source>
</evidence>
<evidence type="ECO:0000256" key="6">
    <source>
        <dbReference type="SAM" id="Coils"/>
    </source>
</evidence>
<dbReference type="InterPro" id="IPR029060">
    <property type="entry name" value="PIN-like_dom_sf"/>
</dbReference>
<evidence type="ECO:0000256" key="4">
    <source>
        <dbReference type="ARBA" id="ARBA00023161"/>
    </source>
</evidence>
<keyword evidence="3" id="KW-0963">Cytoplasm</keyword>
<evidence type="ECO:0000259" key="8">
    <source>
        <dbReference type="SMART" id="SM00670"/>
    </source>
</evidence>
<dbReference type="InParanoid" id="A0A1X7VGV0"/>
<dbReference type="GO" id="GO:0000184">
    <property type="term" value="P:nuclear-transcribed mRNA catabolic process, nonsense-mediated decay"/>
    <property type="evidence" value="ECO:0007669"/>
    <property type="project" value="UniProtKB-KW"/>
</dbReference>
<dbReference type="SUPFAM" id="SSF88723">
    <property type="entry name" value="PIN domain-like"/>
    <property type="match status" value="1"/>
</dbReference>
<dbReference type="GO" id="GO:0070034">
    <property type="term" value="F:telomerase RNA binding"/>
    <property type="evidence" value="ECO:0007669"/>
    <property type="project" value="TreeGrafter"/>
</dbReference>
<dbReference type="EnsemblMetazoa" id="Aqu2.1.38692_001">
    <property type="protein sequence ID" value="Aqu2.1.38692_001"/>
    <property type="gene ID" value="Aqu2.1.38692"/>
</dbReference>
<feature type="compositionally biased region" description="Low complexity" evidence="7">
    <location>
        <begin position="32"/>
        <end position="48"/>
    </location>
</feature>
<dbReference type="GO" id="GO:0005737">
    <property type="term" value="C:cytoplasm"/>
    <property type="evidence" value="ECO:0007669"/>
    <property type="project" value="UniProtKB-SubCell"/>
</dbReference>
<sequence length="905" mass="102863">MASSSSEDVPVLSMSYQQLQERKRHARAVPYDSSSSDDARSRPFPRSSPKAREVGINWEKGSQPDPKGNKKWIDWLSNERRLDRLCSRWAGSSDQLEQVLQICRTMESKTKELLSDPSFKEEVAVRVWKSCHYKILDRLRKFCKQSQTSVVKTSMVADLESFLTNSSQFYSDLINVCQKTYQFDLQKFISDGNFTFDSKTERNRVRLAVNLIHHCYLSIGDLNRYTEELKETPDWSKPRMYYLKSRDLIPRDGKPYNQLAVIAINSHRRLDAVYYYCRSLWTKNSFLSAHDSLIGLLDETAKKISTSAKDEFKKQQAANKFTPTKNDESHSREVWIMPGRDDKLVSSTENGREKEEESQLDFPELSRRLTNQFLFAHSKLFTKIGIEEFPLVLSNMISLLDSYLINNNEEEKEHQLVASVSRDASKILKMTTINISTIHHILQNKDDLHSQTVTLSLSLCLSLQFIISLLNSSHSLLASYKEPVSTAMVGGVLDDPGLSRLLVNLAVTVPSLRVWFNWVSTHVKIWEPLLGRNDLLKYFHTFFGQLSSLINKTQSFLPLRIPPPSSCRLSCSKYWEDKMLAGFSCLTSLANLSYEDTLITPDLNQLIQEQILFQSLSRLSLLQYEVTSRSSLQHFLFYDSSSNELSVLFGSLTSCTIPEENNDRKPSLIEEEEEEEEEEVVKDEINNKEDTIDEAPTGQITEIEKLKKEKDRLAQQLQVHEEQKSAAKSLIDKAKSTHSDEVTVKPKYLIPDTNCFVDSFQQLMAILESGHFVIAIPLTVIGELEGLSKDSDPKRSKPSLDAVTYVKEQLSVGSTRLKALTSQGSILSSLLTTSESIQDQSCNDDIILSSCVALHNRLDAPTSSPSLSPLHSVVLLTDDRNLRVKSHVSRIPVRSIDQFVAMLSS</sequence>
<dbReference type="Gene3D" id="1.25.40.10">
    <property type="entry name" value="Tetratricopeptide repeat domain"/>
    <property type="match status" value="1"/>
</dbReference>
<organism evidence="9">
    <name type="scientific">Amphimedon queenslandica</name>
    <name type="common">Sponge</name>
    <dbReference type="NCBI Taxonomy" id="400682"/>
    <lineage>
        <taxon>Eukaryota</taxon>
        <taxon>Metazoa</taxon>
        <taxon>Porifera</taxon>
        <taxon>Demospongiae</taxon>
        <taxon>Heteroscleromorpha</taxon>
        <taxon>Haplosclerida</taxon>
        <taxon>Niphatidae</taxon>
        <taxon>Amphimedon</taxon>
    </lineage>
</organism>
<dbReference type="STRING" id="400682.A0A1X7VGV0"/>
<dbReference type="KEGG" id="aqu:109580413"/>
<keyword evidence="4" id="KW-0866">Nonsense-mediated mRNA decay</keyword>
<feature type="region of interest" description="Disordered" evidence="7">
    <location>
        <begin position="17"/>
        <end position="70"/>
    </location>
</feature>
<dbReference type="GO" id="GO:0042162">
    <property type="term" value="F:telomeric DNA binding"/>
    <property type="evidence" value="ECO:0007669"/>
    <property type="project" value="TreeGrafter"/>
</dbReference>
<keyword evidence="6" id="KW-0175">Coiled coil</keyword>
<evidence type="ECO:0000313" key="9">
    <source>
        <dbReference type="EnsemblMetazoa" id="Aqu2.1.38692_001"/>
    </source>
</evidence>
<feature type="coiled-coil region" evidence="6">
    <location>
        <begin position="668"/>
        <end position="737"/>
    </location>
</feature>
<dbReference type="SUPFAM" id="SSF48452">
    <property type="entry name" value="TPR-like"/>
    <property type="match status" value="1"/>
</dbReference>
<protein>
    <recommendedName>
        <fullName evidence="8">PIN domain-containing protein</fullName>
    </recommendedName>
</protein>
<dbReference type="Proteomes" id="UP000007879">
    <property type="component" value="Unassembled WGS sequence"/>
</dbReference>
<accession>A0A1X7VGV0</accession>
<dbReference type="Pfam" id="PF10374">
    <property type="entry name" value="EST1"/>
    <property type="match status" value="1"/>
</dbReference>
<dbReference type="PANTHER" id="PTHR15696">
    <property type="entry name" value="SMG-7 SUPPRESSOR WITH MORPHOLOGICAL EFFECT ON GENITALIA PROTEIN 7"/>
    <property type="match status" value="1"/>
</dbReference>
<dbReference type="PANTHER" id="PTHR15696:SF0">
    <property type="entry name" value="TELOMERASE-BINDING PROTEIN EST1A"/>
    <property type="match status" value="1"/>
</dbReference>
<dbReference type="InterPro" id="IPR019458">
    <property type="entry name" value="Est1-like_N"/>
</dbReference>
<evidence type="ECO:0000256" key="2">
    <source>
        <dbReference type="ARBA" id="ARBA00004496"/>
    </source>
</evidence>
<dbReference type="InterPro" id="IPR018834">
    <property type="entry name" value="DNA/RNA-bd_Est1-type"/>
</dbReference>
<dbReference type="EnsemblMetazoa" id="XM_019993497.1">
    <property type="protein sequence ID" value="XP_019849056.1"/>
    <property type="gene ID" value="LOC109580413"/>
</dbReference>
<dbReference type="eggNOG" id="KOG2162">
    <property type="taxonomic scope" value="Eukaryota"/>
</dbReference>
<proteinExistence type="predicted"/>
<dbReference type="Pfam" id="PF10373">
    <property type="entry name" value="EST1_DNA_bind"/>
    <property type="match status" value="1"/>
</dbReference>
<dbReference type="InterPro" id="IPR002716">
    <property type="entry name" value="PIN_dom"/>
</dbReference>
<evidence type="ECO:0000256" key="5">
    <source>
        <dbReference type="ARBA" id="ARBA00023242"/>
    </source>
</evidence>
<gene>
    <name evidence="9" type="primary">109580413</name>
</gene>
<dbReference type="InterPro" id="IPR045153">
    <property type="entry name" value="Est1/Ebs1-like"/>
</dbReference>
<evidence type="ECO:0000256" key="7">
    <source>
        <dbReference type="SAM" id="MobiDB-lite"/>
    </source>
</evidence>
<dbReference type="AlphaFoldDB" id="A0A1X7VGV0"/>
<comment type="subcellular location">
    <subcellularLocation>
        <location evidence="2">Cytoplasm</location>
    </subcellularLocation>
    <subcellularLocation>
        <location evidence="1">Nucleus</location>
    </subcellularLocation>
</comment>
<dbReference type="InterPro" id="IPR011990">
    <property type="entry name" value="TPR-like_helical_dom_sf"/>
</dbReference>
<dbReference type="Gene3D" id="3.40.50.1010">
    <property type="entry name" value="5'-nuclease"/>
    <property type="match status" value="1"/>
</dbReference>
<reference evidence="9" key="2">
    <citation type="submission" date="2017-05" db="UniProtKB">
        <authorList>
            <consortium name="EnsemblMetazoa"/>
        </authorList>
    </citation>
    <scope>IDENTIFICATION</scope>
</reference>
<keyword evidence="5" id="KW-0539">Nucleus</keyword>
<name>A0A1X7VGV0_AMPQE</name>
<dbReference type="SMART" id="SM00670">
    <property type="entry name" value="PINc"/>
    <property type="match status" value="1"/>
</dbReference>
<dbReference type="OrthoDB" id="2017974at2759"/>
<dbReference type="GO" id="GO:0005697">
    <property type="term" value="C:telomerase holoenzyme complex"/>
    <property type="evidence" value="ECO:0007669"/>
    <property type="project" value="TreeGrafter"/>
</dbReference>
<feature type="domain" description="PIN" evidence="8">
    <location>
        <begin position="747"/>
        <end position="884"/>
    </location>
</feature>
<evidence type="ECO:0000256" key="1">
    <source>
        <dbReference type="ARBA" id="ARBA00004123"/>
    </source>
</evidence>
<dbReference type="Pfam" id="PF13638">
    <property type="entry name" value="PIN_4"/>
    <property type="match status" value="1"/>
</dbReference>
<keyword evidence="10" id="KW-1185">Reference proteome</keyword>